<organism evidence="1 2">
    <name type="scientific">Ideonella margarita</name>
    <dbReference type="NCBI Taxonomy" id="2984191"/>
    <lineage>
        <taxon>Bacteria</taxon>
        <taxon>Pseudomonadati</taxon>
        <taxon>Pseudomonadota</taxon>
        <taxon>Betaproteobacteria</taxon>
        <taxon>Burkholderiales</taxon>
        <taxon>Sphaerotilaceae</taxon>
        <taxon>Ideonella</taxon>
    </lineage>
</organism>
<reference evidence="1 2" key="1">
    <citation type="submission" date="2024-04" db="EMBL/GenBank/DDBJ databases">
        <title>Novel species of the genus Ideonella isolated from streams.</title>
        <authorList>
            <person name="Lu H."/>
        </authorList>
    </citation>
    <scope>NUCLEOTIDE SEQUENCE [LARGE SCALE GENOMIC DNA]</scope>
    <source>
        <strain evidence="1 2">LYT19W</strain>
    </source>
</reference>
<dbReference type="EMBL" id="JBBUTI010000001">
    <property type="protein sequence ID" value="MEK8045209.1"/>
    <property type="molecule type" value="Genomic_DNA"/>
</dbReference>
<gene>
    <name evidence="1" type="ORF">AACH00_02470</name>
</gene>
<evidence type="ECO:0000313" key="2">
    <source>
        <dbReference type="Proteomes" id="UP001379945"/>
    </source>
</evidence>
<name>A0ABU9C042_9BURK</name>
<evidence type="ECO:0000313" key="1">
    <source>
        <dbReference type="EMBL" id="MEK8045209.1"/>
    </source>
</evidence>
<dbReference type="InterPro" id="IPR045445">
    <property type="entry name" value="DUF6502"/>
</dbReference>
<dbReference type="Proteomes" id="UP001379945">
    <property type="component" value="Unassembled WGS sequence"/>
</dbReference>
<dbReference type="RefSeq" id="WP_341397353.1">
    <property type="nucleotide sequence ID" value="NZ_JBBUTI010000001.1"/>
</dbReference>
<comment type="caution">
    <text evidence="1">The sequence shown here is derived from an EMBL/GenBank/DDBJ whole genome shotgun (WGS) entry which is preliminary data.</text>
</comment>
<proteinExistence type="predicted"/>
<protein>
    <submittedName>
        <fullName evidence="1">DUF6502 family protein</fullName>
    </submittedName>
</protein>
<dbReference type="Pfam" id="PF20112">
    <property type="entry name" value="DUF6502"/>
    <property type="match status" value="1"/>
</dbReference>
<accession>A0ABU9C042</accession>
<keyword evidence="2" id="KW-1185">Reference proteome</keyword>
<sequence>MSQPADSSTPEHAEQQALMGAVQALMLPLARLVVARGVAFGEVEEALKRAMIQAAREAALQAKPDALPHRLVSRISTATGINRREVTRLVDTRSDVRPPRRPLAVEVYAHWLSDPRYRDHLGQPSPLPRQGVSLSFESLAREITSDVHPRSLLDDMLRLGYARLSESGDQVEAVPDAFVASGDVVRSYQILGSNIGDHLSGAVANVLGNGRQHFDQAIVADGLTDASMDAVRKLIVGQWRAVFDHLVPALERLISADREQRPEAERQRVLIGLYSFNQAQENAASGDQPADES</sequence>